<gene>
    <name evidence="1" type="ORF">PAHAL_6G093600</name>
</gene>
<dbReference type="Gramene" id="PVH36530">
    <property type="protein sequence ID" value="PVH36530"/>
    <property type="gene ID" value="PAHAL_6G093600"/>
</dbReference>
<dbReference type="EMBL" id="CM008051">
    <property type="protein sequence ID" value="PVH36530.1"/>
    <property type="molecule type" value="Genomic_DNA"/>
</dbReference>
<reference evidence="1" key="1">
    <citation type="submission" date="2018-04" db="EMBL/GenBank/DDBJ databases">
        <title>WGS assembly of Panicum hallii.</title>
        <authorList>
            <person name="Lovell J."/>
            <person name="Jenkins J."/>
            <person name="Lowry D."/>
            <person name="Mamidi S."/>
            <person name="Sreedasyam A."/>
            <person name="Weng X."/>
            <person name="Barry K."/>
            <person name="Bonette J."/>
            <person name="Campitelli B."/>
            <person name="Daum C."/>
            <person name="Gordon S."/>
            <person name="Gould B."/>
            <person name="Lipzen A."/>
            <person name="Macqueen A."/>
            <person name="Palacio-Mejia J."/>
            <person name="Plott C."/>
            <person name="Shakirov E."/>
            <person name="Shu S."/>
            <person name="Yoshinaga Y."/>
            <person name="Zane M."/>
            <person name="Rokhsar D."/>
            <person name="Grimwood J."/>
            <person name="Schmutz J."/>
            <person name="Juenger T."/>
        </authorList>
    </citation>
    <scope>NUCLEOTIDE SEQUENCE [LARGE SCALE GENOMIC DNA]</scope>
    <source>
        <strain evidence="1">FIL2</strain>
    </source>
</reference>
<proteinExistence type="predicted"/>
<evidence type="ECO:0000313" key="1">
    <source>
        <dbReference type="EMBL" id="PVH36530.1"/>
    </source>
</evidence>
<accession>A0A2T8IFS3</accession>
<dbReference type="AlphaFoldDB" id="A0A2T8IFS3"/>
<protein>
    <submittedName>
        <fullName evidence="1">Uncharacterized protein</fullName>
    </submittedName>
</protein>
<sequence>MDTDETCWDHRLDDLTGPRGLGACLLLSCIWGGGTWGAPMELNWIASTRATGRQLAPRAEHADLSKLCESLSSFVLYPRKIEGSVEKITDIFRGA</sequence>
<name>A0A2T8IFS3_9POAL</name>
<dbReference type="Proteomes" id="UP000243499">
    <property type="component" value="Chromosome 6"/>
</dbReference>
<organism evidence="1">
    <name type="scientific">Panicum hallii</name>
    <dbReference type="NCBI Taxonomy" id="206008"/>
    <lineage>
        <taxon>Eukaryota</taxon>
        <taxon>Viridiplantae</taxon>
        <taxon>Streptophyta</taxon>
        <taxon>Embryophyta</taxon>
        <taxon>Tracheophyta</taxon>
        <taxon>Spermatophyta</taxon>
        <taxon>Magnoliopsida</taxon>
        <taxon>Liliopsida</taxon>
        <taxon>Poales</taxon>
        <taxon>Poaceae</taxon>
        <taxon>PACMAD clade</taxon>
        <taxon>Panicoideae</taxon>
        <taxon>Panicodae</taxon>
        <taxon>Paniceae</taxon>
        <taxon>Panicinae</taxon>
        <taxon>Panicum</taxon>
        <taxon>Panicum sect. Panicum</taxon>
    </lineage>
</organism>